<dbReference type="KEGG" id="nta:107816831"/>
<organism evidence="2">
    <name type="scientific">Nicotiana tabacum</name>
    <name type="common">Common tobacco</name>
    <dbReference type="NCBI Taxonomy" id="4097"/>
    <lineage>
        <taxon>Eukaryota</taxon>
        <taxon>Viridiplantae</taxon>
        <taxon>Streptophyta</taxon>
        <taxon>Embryophyta</taxon>
        <taxon>Tracheophyta</taxon>
        <taxon>Spermatophyta</taxon>
        <taxon>Magnoliopsida</taxon>
        <taxon>eudicotyledons</taxon>
        <taxon>Gunneridae</taxon>
        <taxon>Pentapetalae</taxon>
        <taxon>asterids</taxon>
        <taxon>lamiids</taxon>
        <taxon>Solanales</taxon>
        <taxon>Solanaceae</taxon>
        <taxon>Nicotianoideae</taxon>
        <taxon>Nicotianeae</taxon>
        <taxon>Nicotiana</taxon>
    </lineage>
</organism>
<evidence type="ECO:0000256" key="1">
    <source>
        <dbReference type="SAM" id="MobiDB-lite"/>
    </source>
</evidence>
<evidence type="ECO:0000313" key="2">
    <source>
        <dbReference type="RefSeq" id="XP_016498058.1"/>
    </source>
</evidence>
<dbReference type="RefSeq" id="XP_016498058.1">
    <property type="nucleotide sequence ID" value="XM_016642572.1"/>
</dbReference>
<reference evidence="2" key="1">
    <citation type="submission" date="2025-08" db="UniProtKB">
        <authorList>
            <consortium name="RefSeq"/>
        </authorList>
    </citation>
    <scope>IDENTIFICATION</scope>
</reference>
<dbReference type="AlphaFoldDB" id="A0A1S4CA98"/>
<dbReference type="PANTHER" id="PTHR11439:SF498">
    <property type="entry name" value="DNAK FAMILY PROTEIN"/>
    <property type="match status" value="1"/>
</dbReference>
<dbReference type="PaxDb" id="4097-A0A1S4CA98"/>
<dbReference type="STRING" id="4097.A0A1S4CA98"/>
<accession>A0A1S4CA98</accession>
<dbReference type="OrthoDB" id="414945at2759"/>
<dbReference type="PANTHER" id="PTHR11439">
    <property type="entry name" value="GAG-POL-RELATED RETROTRANSPOSON"/>
    <property type="match status" value="1"/>
</dbReference>
<dbReference type="InterPro" id="IPR043502">
    <property type="entry name" value="DNA/RNA_pol_sf"/>
</dbReference>
<dbReference type="SUPFAM" id="SSF56672">
    <property type="entry name" value="DNA/RNA polymerases"/>
    <property type="match status" value="1"/>
</dbReference>
<sequence>MEILREAQGIIMCQRKFTLDLLHEFDVSNSPCFSSPLEPSSKLSANEGPLISNPTVFRHLVGKLNYLTHTRPDLSFAVLKLSQYMQSPCLSHYMAAIRVLRYLRSDPGQGIILNSDPSLKLVAFCDAGWASCPESRRSVSGFYIALGRSPISWKSKKQASISLSSAEAEYRSMRRVVAKLTWLIRLLEDLSVSPSLHVPVLSDSKSAIHIARNPVFHKRTKHGELDCHFVRQQYLSGLISLSHIPSSSQLADPFTKSLSGPAHNSALRKMGVTFVPSNLRGDTEIMEFQIMISHGSSQKKKNEEESSRILGYVKEEDKDLSRLKKRDQVSDHKSHKLKDL</sequence>
<dbReference type="CDD" id="cd09272">
    <property type="entry name" value="RNase_HI_RT_Ty1"/>
    <property type="match status" value="1"/>
</dbReference>
<name>A0A1S4CA98_TOBAC</name>
<gene>
    <name evidence="2" type="primary">LOC107816831</name>
</gene>
<proteinExistence type="predicted"/>
<protein>
    <submittedName>
        <fullName evidence="2">Uncharacterized mitochondrial protein AtMg00810-like</fullName>
    </submittedName>
</protein>
<feature type="region of interest" description="Disordered" evidence="1">
    <location>
        <begin position="321"/>
        <end position="340"/>
    </location>
</feature>
<dbReference type="OMA" id="ANEGPLI"/>